<keyword evidence="2 6" id="KW-0479">Metal-binding</keyword>
<evidence type="ECO:0000256" key="3">
    <source>
        <dbReference type="ARBA" id="ARBA00022801"/>
    </source>
</evidence>
<feature type="binding site" evidence="6">
    <location>
        <position position="157"/>
    </location>
    <ligand>
        <name>Mg(2+)</name>
        <dbReference type="ChEBI" id="CHEBI:18420"/>
        <label>1</label>
    </ligand>
</feature>
<proteinExistence type="inferred from homology"/>
<gene>
    <name evidence="9" type="ORF">CARG_08840</name>
</gene>
<accession>U3GZC7</accession>
<feature type="binding site" evidence="6">
    <location>
        <position position="9"/>
    </location>
    <ligand>
        <name>Mg(2+)</name>
        <dbReference type="ChEBI" id="CHEBI:18420"/>
        <label>1</label>
    </ligand>
</feature>
<dbReference type="EMBL" id="CP006365">
    <property type="protein sequence ID" value="AGU15866.1"/>
    <property type="molecule type" value="Genomic_DNA"/>
</dbReference>
<evidence type="ECO:0000256" key="1">
    <source>
        <dbReference type="ARBA" id="ARBA00007092"/>
    </source>
</evidence>
<dbReference type="Pfam" id="PF03372">
    <property type="entry name" value="Exo_endo_phos"/>
    <property type="match status" value="1"/>
</dbReference>
<dbReference type="GO" id="GO:0008311">
    <property type="term" value="F:double-stranded DNA 3'-5' DNA exonuclease activity"/>
    <property type="evidence" value="ECO:0007669"/>
    <property type="project" value="InterPro"/>
</dbReference>
<feature type="site" description="Transition state stabilizer" evidence="7">
    <location>
        <position position="157"/>
    </location>
</feature>
<dbReference type="RefSeq" id="WP_021012261.1">
    <property type="nucleotide sequence ID" value="NC_022198.1"/>
</dbReference>
<sequence>MGFRVATWNINSIRSRVDRVVALLERHDIDVLLLQETKCPPDAFPFEAFFERGYDVAHNGVNQWNGVAIVSRVGIDHDSVRMSFAGQPGFAKDPAAEQSLEPRAVFAQCGGVDCWSLYVPNGRSLKDRHFDYKIAWLKAFAEQVSSSGLTVVGGDFNVAPLDEDVWDIAYFSGSTHVSETERAALDLFDDAGLVEVTRPLTGPGFTYWDYTQGRFAKNEGMRIDFQFASPDLASHARAALIDVEERSAERTSDHAPVVVDYDLEPSREWMLAPEDCPQREQEDCAS</sequence>
<keyword evidence="3" id="KW-0378">Hydrolase</keyword>
<dbReference type="PANTHER" id="PTHR43250">
    <property type="entry name" value="EXODEOXYRIBONUCLEASE III"/>
    <property type="match status" value="1"/>
</dbReference>
<feature type="binding site" evidence="6">
    <location>
        <position position="155"/>
    </location>
    <ligand>
        <name>Mg(2+)</name>
        <dbReference type="ChEBI" id="CHEBI:18420"/>
        <label>1</label>
    </ligand>
</feature>
<dbReference type="Gene3D" id="3.60.10.10">
    <property type="entry name" value="Endonuclease/exonuclease/phosphatase"/>
    <property type="match status" value="1"/>
</dbReference>
<keyword evidence="4 6" id="KW-0460">Magnesium</keyword>
<dbReference type="PANTHER" id="PTHR43250:SF2">
    <property type="entry name" value="EXODEOXYRIBONUCLEASE III"/>
    <property type="match status" value="1"/>
</dbReference>
<dbReference type="InterPro" id="IPR004808">
    <property type="entry name" value="AP_endonuc_1"/>
</dbReference>
<dbReference type="SUPFAM" id="SSF56219">
    <property type="entry name" value="DNase I-like"/>
    <property type="match status" value="1"/>
</dbReference>
<dbReference type="NCBIfam" id="TIGR00633">
    <property type="entry name" value="xth"/>
    <property type="match status" value="1"/>
</dbReference>
<dbReference type="AlphaFoldDB" id="U3GZC7"/>
<dbReference type="KEGG" id="caz:CARG_08840"/>
<evidence type="ECO:0000256" key="7">
    <source>
        <dbReference type="PIRSR" id="PIRSR604808-3"/>
    </source>
</evidence>
<dbReference type="GeneID" id="78250499"/>
<evidence type="ECO:0000256" key="2">
    <source>
        <dbReference type="ARBA" id="ARBA00022723"/>
    </source>
</evidence>
<protein>
    <recommendedName>
        <fullName evidence="8">Endonuclease/exonuclease/phosphatase domain-containing protein</fullName>
    </recommendedName>
</protein>
<dbReference type="Proteomes" id="UP000016943">
    <property type="component" value="Chromosome"/>
</dbReference>
<evidence type="ECO:0000256" key="4">
    <source>
        <dbReference type="ARBA" id="ARBA00022842"/>
    </source>
</evidence>
<dbReference type="InterPro" id="IPR036691">
    <property type="entry name" value="Endo/exonu/phosph_ase_sf"/>
</dbReference>
<dbReference type="InterPro" id="IPR037493">
    <property type="entry name" value="ExoIII-like"/>
</dbReference>
<dbReference type="InterPro" id="IPR005135">
    <property type="entry name" value="Endo/exonuclease/phosphatase"/>
</dbReference>
<evidence type="ECO:0000259" key="8">
    <source>
        <dbReference type="Pfam" id="PF03372"/>
    </source>
</evidence>
<keyword evidence="6" id="KW-0464">Manganese</keyword>
<feature type="binding site" evidence="6">
    <location>
        <position position="254"/>
    </location>
    <ligand>
        <name>Mg(2+)</name>
        <dbReference type="ChEBI" id="CHEBI:18420"/>
        <label>1</label>
    </ligand>
</feature>
<feature type="site" description="Interaction with DNA substrate" evidence="7">
    <location>
        <position position="254"/>
    </location>
</feature>
<evidence type="ECO:0000313" key="10">
    <source>
        <dbReference type="Proteomes" id="UP000016943"/>
    </source>
</evidence>
<evidence type="ECO:0000313" key="9">
    <source>
        <dbReference type="EMBL" id="AGU15866.1"/>
    </source>
</evidence>
<comment type="cofactor">
    <cofactor evidence="6">
        <name>Mg(2+)</name>
        <dbReference type="ChEBI" id="CHEBI:18420"/>
    </cofactor>
    <cofactor evidence="6">
        <name>Mn(2+)</name>
        <dbReference type="ChEBI" id="CHEBI:29035"/>
    </cofactor>
    <text evidence="6">Probably binds two magnesium or manganese ions per subunit.</text>
</comment>
<feature type="binding site" evidence="6">
    <location>
        <position position="253"/>
    </location>
    <ligand>
        <name>Mg(2+)</name>
        <dbReference type="ChEBI" id="CHEBI:18420"/>
        <label>1</label>
    </ligand>
</feature>
<dbReference type="GO" id="GO:0046872">
    <property type="term" value="F:metal ion binding"/>
    <property type="evidence" value="ECO:0007669"/>
    <property type="project" value="UniProtKB-KW"/>
</dbReference>
<evidence type="ECO:0000256" key="5">
    <source>
        <dbReference type="PIRSR" id="PIRSR604808-1"/>
    </source>
</evidence>
<feature type="site" description="Important for catalytic activity" evidence="7">
    <location>
        <position position="224"/>
    </location>
</feature>
<feature type="active site" description="Proton donor/acceptor" evidence="5">
    <location>
        <position position="155"/>
    </location>
</feature>
<dbReference type="PROSITE" id="PS51435">
    <property type="entry name" value="AP_NUCLEASE_F1_4"/>
    <property type="match status" value="1"/>
</dbReference>
<name>U3GZC7_9CORY</name>
<keyword evidence="10" id="KW-1185">Reference proteome</keyword>
<dbReference type="OrthoDB" id="9803914at2"/>
<organism evidence="9 10">
    <name type="scientific">Corynebacterium argentoratense DSM 44202</name>
    <dbReference type="NCBI Taxonomy" id="1348662"/>
    <lineage>
        <taxon>Bacteria</taxon>
        <taxon>Bacillati</taxon>
        <taxon>Actinomycetota</taxon>
        <taxon>Actinomycetes</taxon>
        <taxon>Mycobacteriales</taxon>
        <taxon>Corynebacteriaceae</taxon>
        <taxon>Corynebacterium</taxon>
    </lineage>
</organism>
<reference evidence="9 10" key="1">
    <citation type="journal article" date="2013" name="Genome Announc.">
        <title>Whole-Genome Sequence of the Clinical Strain Corynebacterium argentoratense DSM 44202, Isolated from a Human Throat Specimen.</title>
        <authorList>
            <person name="Bomholt C."/>
            <person name="Glaub A."/>
            <person name="Gravermann K."/>
            <person name="Albersmeier A."/>
            <person name="Brinkrolf K."/>
            <person name="Ruckert C."/>
            <person name="Tauch A."/>
        </authorList>
    </citation>
    <scope>NUCLEOTIDE SEQUENCE [LARGE SCALE GENOMIC DNA]</scope>
    <source>
        <strain evidence="9">DSM 44202</strain>
    </source>
</reference>
<feature type="domain" description="Endonuclease/exonuclease/phosphatase" evidence="8">
    <location>
        <begin position="6"/>
        <end position="254"/>
    </location>
</feature>
<evidence type="ECO:0000256" key="6">
    <source>
        <dbReference type="PIRSR" id="PIRSR604808-2"/>
    </source>
</evidence>
<dbReference type="GO" id="GO:0006281">
    <property type="term" value="P:DNA repair"/>
    <property type="evidence" value="ECO:0007669"/>
    <property type="project" value="InterPro"/>
</dbReference>
<feature type="binding site" evidence="6">
    <location>
        <position position="36"/>
    </location>
    <ligand>
        <name>Mg(2+)</name>
        <dbReference type="ChEBI" id="CHEBI:18420"/>
        <label>1</label>
    </ligand>
</feature>
<dbReference type="HOGENOM" id="CLU_027539_0_2_11"/>
<comment type="similarity">
    <text evidence="1">Belongs to the DNA repair enzymes AP/ExoA family.</text>
</comment>
<dbReference type="eggNOG" id="COG0708">
    <property type="taxonomic scope" value="Bacteria"/>
</dbReference>
<feature type="active site" description="Proton acceptor" evidence="5">
    <location>
        <position position="254"/>
    </location>
</feature>
<dbReference type="PATRIC" id="fig|1348662.3.peg.1745"/>
<feature type="active site" evidence="5">
    <location>
        <position position="118"/>
    </location>
</feature>
<dbReference type="STRING" id="1348662.CARG_08840"/>